<evidence type="ECO:0000313" key="2">
    <source>
        <dbReference type="EMBL" id="QSS61533.1"/>
    </source>
</evidence>
<evidence type="ECO:0000313" key="3">
    <source>
        <dbReference type="Proteomes" id="UP000663671"/>
    </source>
</evidence>
<dbReference type="EMBL" id="CP069111">
    <property type="protein sequence ID" value="QSS61533.1"/>
    <property type="molecule type" value="Genomic_DNA"/>
</dbReference>
<protein>
    <submittedName>
        <fullName evidence="2">Uncharacterized protein</fullName>
    </submittedName>
</protein>
<sequence>MSFFQKVTRGSGRTVIPPAGRSPATGVLQDKAPESGGLAVCLAANPYLLPSTAQANKRKELLGENRLGHPQQGVRDKGKGKGVKGLINALRKPLLQEHSEESIVSKPHPSTHPPLALLTGKLKPALPKAQTTPCSLAAVYLPVRVAVGRWQLAVVSVMTGRAFDPIISIDLLGGGTHGRGGSVFADSMSCTLVFVVWLEPSEDPG</sequence>
<dbReference type="OrthoDB" id="10513724at2759"/>
<dbReference type="Proteomes" id="UP000663671">
    <property type="component" value="Chromosome 5"/>
</dbReference>
<proteinExistence type="predicted"/>
<accession>A0A8A1M9X0</accession>
<organism evidence="2 3">
    <name type="scientific">Ajellomyces capsulatus</name>
    <name type="common">Darling's disease fungus</name>
    <name type="synonym">Histoplasma capsulatum</name>
    <dbReference type="NCBI Taxonomy" id="5037"/>
    <lineage>
        <taxon>Eukaryota</taxon>
        <taxon>Fungi</taxon>
        <taxon>Dikarya</taxon>
        <taxon>Ascomycota</taxon>
        <taxon>Pezizomycotina</taxon>
        <taxon>Eurotiomycetes</taxon>
        <taxon>Eurotiomycetidae</taxon>
        <taxon>Onygenales</taxon>
        <taxon>Ajellomycetaceae</taxon>
        <taxon>Histoplasma</taxon>
    </lineage>
</organism>
<gene>
    <name evidence="2" type="ORF">I7I51_03708</name>
</gene>
<reference evidence="2" key="1">
    <citation type="submission" date="2021-01" db="EMBL/GenBank/DDBJ databases">
        <title>Chromosome-level genome assembly of a human fungal pathogen reveals clustering of transcriptionally co-regulated genes.</title>
        <authorList>
            <person name="Voorhies M."/>
            <person name="Cohen S."/>
            <person name="Shea T.P."/>
            <person name="Petrus S."/>
            <person name="Munoz J.F."/>
            <person name="Poplawski S."/>
            <person name="Goldman W.E."/>
            <person name="Michael T."/>
            <person name="Cuomo C.A."/>
            <person name="Sil A."/>
            <person name="Beyhan S."/>
        </authorList>
    </citation>
    <scope>NUCLEOTIDE SEQUENCE</scope>
    <source>
        <strain evidence="2">WU24</strain>
    </source>
</reference>
<dbReference type="VEuPathDB" id="FungiDB:I7I51_03708"/>
<name>A0A8A1M9X0_AJECA</name>
<evidence type="ECO:0000256" key="1">
    <source>
        <dbReference type="SAM" id="MobiDB-lite"/>
    </source>
</evidence>
<feature type="region of interest" description="Disordered" evidence="1">
    <location>
        <begin position="1"/>
        <end position="26"/>
    </location>
</feature>
<dbReference type="AlphaFoldDB" id="A0A8A1M9X0"/>